<comment type="caution">
    <text evidence="1">The sequence shown here is derived from an EMBL/GenBank/DDBJ whole genome shotgun (WGS) entry which is preliminary data.</text>
</comment>
<reference evidence="1" key="1">
    <citation type="journal article" date="2014" name="Front. Microbiol.">
        <title>High frequency of phylogenetically diverse reductive dehalogenase-homologous genes in deep subseafloor sedimentary metagenomes.</title>
        <authorList>
            <person name="Kawai M."/>
            <person name="Futagami T."/>
            <person name="Toyoda A."/>
            <person name="Takaki Y."/>
            <person name="Nishi S."/>
            <person name="Hori S."/>
            <person name="Arai W."/>
            <person name="Tsubouchi T."/>
            <person name="Morono Y."/>
            <person name="Uchiyama I."/>
            <person name="Ito T."/>
            <person name="Fujiyama A."/>
            <person name="Inagaki F."/>
            <person name="Takami H."/>
        </authorList>
    </citation>
    <scope>NUCLEOTIDE SEQUENCE</scope>
    <source>
        <strain evidence="1">Expedition CK06-06</strain>
    </source>
</reference>
<dbReference type="AlphaFoldDB" id="X0ULW9"/>
<sequence length="44" mass="5275">MTENYVIFGKGEMKQLAAFVAELQRLKVRFHIENQTYNIYVHIM</sequence>
<accession>X0ULW9</accession>
<gene>
    <name evidence="1" type="ORF">S01H1_41744</name>
</gene>
<name>X0ULW9_9ZZZZ</name>
<protein>
    <submittedName>
        <fullName evidence="1">Uncharacterized protein</fullName>
    </submittedName>
</protein>
<proteinExistence type="predicted"/>
<evidence type="ECO:0000313" key="1">
    <source>
        <dbReference type="EMBL" id="GAG01338.1"/>
    </source>
</evidence>
<dbReference type="EMBL" id="BARS01026493">
    <property type="protein sequence ID" value="GAG01338.1"/>
    <property type="molecule type" value="Genomic_DNA"/>
</dbReference>
<organism evidence="1">
    <name type="scientific">marine sediment metagenome</name>
    <dbReference type="NCBI Taxonomy" id="412755"/>
    <lineage>
        <taxon>unclassified sequences</taxon>
        <taxon>metagenomes</taxon>
        <taxon>ecological metagenomes</taxon>
    </lineage>
</organism>